<dbReference type="HOGENOM" id="CLU_1020855_0_0_1"/>
<evidence type="ECO:0000313" key="2">
    <source>
        <dbReference type="EnsemblPlants" id="PGSC0003DMT400087608"/>
    </source>
</evidence>
<evidence type="ECO:0000313" key="3">
    <source>
        <dbReference type="Proteomes" id="UP000011115"/>
    </source>
</evidence>
<organism evidence="2 3">
    <name type="scientific">Solanum tuberosum</name>
    <name type="common">Potato</name>
    <dbReference type="NCBI Taxonomy" id="4113"/>
    <lineage>
        <taxon>Eukaryota</taxon>
        <taxon>Viridiplantae</taxon>
        <taxon>Streptophyta</taxon>
        <taxon>Embryophyta</taxon>
        <taxon>Tracheophyta</taxon>
        <taxon>Spermatophyta</taxon>
        <taxon>Magnoliopsida</taxon>
        <taxon>eudicotyledons</taxon>
        <taxon>Gunneridae</taxon>
        <taxon>Pentapetalae</taxon>
        <taxon>asterids</taxon>
        <taxon>lamiids</taxon>
        <taxon>Solanales</taxon>
        <taxon>Solanaceae</taxon>
        <taxon>Solanoideae</taxon>
        <taxon>Solaneae</taxon>
        <taxon>Solanum</taxon>
    </lineage>
</organism>
<reference evidence="3" key="1">
    <citation type="journal article" date="2011" name="Nature">
        <title>Genome sequence and analysis of the tuber crop potato.</title>
        <authorList>
            <consortium name="The Potato Genome Sequencing Consortium"/>
        </authorList>
    </citation>
    <scope>NUCLEOTIDE SEQUENCE [LARGE SCALE GENOMIC DNA]</scope>
    <source>
        <strain evidence="3">cv. DM1-3 516 R44</strain>
    </source>
</reference>
<dbReference type="PANTHER" id="PTHR33180">
    <property type="entry name" value="PHOTOSYSTEM II CP43 REACTION CENTER PROTEIN"/>
    <property type="match status" value="1"/>
</dbReference>
<accession>M1DE65</accession>
<dbReference type="InParanoid" id="M1DE65"/>
<dbReference type="AlphaFoldDB" id="M1DE65"/>
<dbReference type="Proteomes" id="UP000011115">
    <property type="component" value="Unassembled WGS sequence"/>
</dbReference>
<feature type="domain" description="Putative plant transposon protein" evidence="1">
    <location>
        <begin position="155"/>
        <end position="220"/>
    </location>
</feature>
<name>M1DE65_SOLTU</name>
<sequence length="273" mass="30848">MVSPNIPVCQALKKKIKSAIEKSSQRVTEQFRDAVLYRPKTEFRDNISLALKISISEKLEVVPASEPPVDPVPPVIPPPKLLNRLKGDGLRTILEEKLLSTEGLEGKEFYTAYGDLVPKTKKKANEFRPVRSVVVRGKEVECNNEYINTVLYRGSSIILSQNESVLRHPKAACLRSIISRKSIDMGLINEQEMSMRAKQRQTFFPLKVLITELCRCVVVPRDAAGDFEVTPSSSTDIRRIEAEYTRDEADRRREAPVDISPEVDIMSCHEIRA</sequence>
<protein>
    <recommendedName>
        <fullName evidence="1">Putative plant transposon protein domain-containing protein</fullName>
    </recommendedName>
</protein>
<dbReference type="InterPro" id="IPR046796">
    <property type="entry name" value="Transposase_32_dom"/>
</dbReference>
<dbReference type="PaxDb" id="4113-PGSC0003DMT400087608"/>
<dbReference type="PANTHER" id="PTHR33180:SF31">
    <property type="entry name" value="POLYPROTEIN PROTEIN"/>
    <property type="match status" value="1"/>
</dbReference>
<reference evidence="2" key="2">
    <citation type="submission" date="2015-06" db="UniProtKB">
        <authorList>
            <consortium name="EnsemblPlants"/>
        </authorList>
    </citation>
    <scope>IDENTIFICATION</scope>
    <source>
        <strain evidence="2">DM1-3 516 R44</strain>
    </source>
</reference>
<proteinExistence type="predicted"/>
<dbReference type="Pfam" id="PF20167">
    <property type="entry name" value="Transposase_32"/>
    <property type="match status" value="1"/>
</dbReference>
<dbReference type="EnsemblPlants" id="PGSC0003DMT400087608">
    <property type="protein sequence ID" value="PGSC0003DMT400087608"/>
    <property type="gene ID" value="PGSC0003DMG400037179"/>
</dbReference>
<keyword evidence="3" id="KW-1185">Reference proteome</keyword>
<evidence type="ECO:0000259" key="1">
    <source>
        <dbReference type="Pfam" id="PF20167"/>
    </source>
</evidence>
<dbReference type="Gramene" id="PGSC0003DMT400087608">
    <property type="protein sequence ID" value="PGSC0003DMT400087608"/>
    <property type="gene ID" value="PGSC0003DMG400037179"/>
</dbReference>